<feature type="signal peptide" evidence="1">
    <location>
        <begin position="1"/>
        <end position="28"/>
    </location>
</feature>
<dbReference type="RefSeq" id="WP_123210647.1">
    <property type="nucleotide sequence ID" value="NZ_RJVO01000001.1"/>
</dbReference>
<accession>A0A3N0VM34</accession>
<dbReference type="InParanoid" id="A0A3N0VM34"/>
<comment type="caution">
    <text evidence="2">The sequence shown here is derived from an EMBL/GenBank/DDBJ whole genome shotgun (WGS) entry which is preliminary data.</text>
</comment>
<evidence type="ECO:0000313" key="3">
    <source>
        <dbReference type="Proteomes" id="UP000282106"/>
    </source>
</evidence>
<dbReference type="EMBL" id="RJVO01000001">
    <property type="protein sequence ID" value="ROH93791.1"/>
    <property type="molecule type" value="Genomic_DNA"/>
</dbReference>
<proteinExistence type="predicted"/>
<dbReference type="SUPFAM" id="SSF63829">
    <property type="entry name" value="Calcium-dependent phosphotriesterase"/>
    <property type="match status" value="1"/>
</dbReference>
<organism evidence="2 3">
    <name type="scientific">Stagnimonas aquatica</name>
    <dbReference type="NCBI Taxonomy" id="2689987"/>
    <lineage>
        <taxon>Bacteria</taxon>
        <taxon>Pseudomonadati</taxon>
        <taxon>Pseudomonadota</taxon>
        <taxon>Gammaproteobacteria</taxon>
        <taxon>Nevskiales</taxon>
        <taxon>Nevskiaceae</taxon>
        <taxon>Stagnimonas</taxon>
    </lineage>
</organism>
<gene>
    <name evidence="2" type="ORF">ED208_04510</name>
</gene>
<sequence length="311" mass="33888">MTLSPSRRWPQLLLAVSLQLSACAYLRAQPVDAVANPELDELSGLSRLLATDDWLWGHNDSGDRARLFRVGFDGSDGGVVEVPGAKAVDWEDIAAFSWRQQPALLIGDIGDNYALRRSVSLYAVADPGANGDRAPLLWSLQFRYPDGPRDAEGLAVDPVSGDILILSKRERPPKLYRLAMPSQAPEHGQILSAEPVGTVLHLPKPTPADLADDPKYGFLRDWPTALDLAPDGSYAVVGTYKDAYLYRRQPGDSWAAMFARPPQTIDLPQWRQTEAGTISADGRLYCAGSEQRAGFACLPLPAPPIEHPTVP</sequence>
<keyword evidence="3" id="KW-1185">Reference proteome</keyword>
<name>A0A3N0VM34_9GAMM</name>
<reference evidence="2 3" key="1">
    <citation type="submission" date="2018-10" db="EMBL/GenBank/DDBJ databases">
        <authorList>
            <person name="Chen W.-M."/>
        </authorList>
    </citation>
    <scope>NUCLEOTIDE SEQUENCE [LARGE SCALE GENOMIC DNA]</scope>
    <source>
        <strain evidence="2 3">THS-13</strain>
    </source>
</reference>
<evidence type="ECO:0000256" key="1">
    <source>
        <dbReference type="SAM" id="SignalP"/>
    </source>
</evidence>
<evidence type="ECO:0000313" key="2">
    <source>
        <dbReference type="EMBL" id="ROH93791.1"/>
    </source>
</evidence>
<feature type="chain" id="PRO_5018219099" evidence="1">
    <location>
        <begin position="29"/>
        <end position="311"/>
    </location>
</feature>
<protein>
    <submittedName>
        <fullName evidence="2">Uncharacterized protein</fullName>
    </submittedName>
</protein>
<keyword evidence="1" id="KW-0732">Signal</keyword>
<dbReference type="AlphaFoldDB" id="A0A3N0VM34"/>
<dbReference type="Proteomes" id="UP000282106">
    <property type="component" value="Unassembled WGS sequence"/>
</dbReference>